<protein>
    <recommendedName>
        <fullName evidence="7">Cytochrome P450</fullName>
    </recommendedName>
</protein>
<evidence type="ECO:0000256" key="4">
    <source>
        <dbReference type="RuleBase" id="RU000461"/>
    </source>
</evidence>
<dbReference type="AlphaFoldDB" id="A0A0L0FNT8"/>
<dbReference type="PROSITE" id="PS00086">
    <property type="entry name" value="CYTOCHROME_P450"/>
    <property type="match status" value="1"/>
</dbReference>
<dbReference type="eggNOG" id="KOG0157">
    <property type="taxonomic scope" value="Eukaryota"/>
</dbReference>
<dbReference type="PRINTS" id="PR00385">
    <property type="entry name" value="P450"/>
</dbReference>
<feature type="binding site" description="axial binding residue" evidence="3">
    <location>
        <position position="282"/>
    </location>
    <ligand>
        <name>heme</name>
        <dbReference type="ChEBI" id="CHEBI:30413"/>
    </ligand>
    <ligandPart>
        <name>Fe</name>
        <dbReference type="ChEBI" id="CHEBI:18248"/>
    </ligandPart>
</feature>
<comment type="cofactor">
    <cofactor evidence="1 3">
        <name>heme</name>
        <dbReference type="ChEBI" id="CHEBI:30413"/>
    </cofactor>
</comment>
<keyword evidence="3 4" id="KW-0479">Metal-binding</keyword>
<evidence type="ECO:0008006" key="7">
    <source>
        <dbReference type="Google" id="ProtNLM"/>
    </source>
</evidence>
<gene>
    <name evidence="5" type="ORF">SARC_09074</name>
</gene>
<accession>A0A0L0FNT8</accession>
<dbReference type="GO" id="GO:0004497">
    <property type="term" value="F:monooxygenase activity"/>
    <property type="evidence" value="ECO:0007669"/>
    <property type="project" value="UniProtKB-KW"/>
</dbReference>
<dbReference type="Proteomes" id="UP000054560">
    <property type="component" value="Unassembled WGS sequence"/>
</dbReference>
<reference evidence="5 6" key="1">
    <citation type="submission" date="2011-02" db="EMBL/GenBank/DDBJ databases">
        <title>The Genome Sequence of Sphaeroforma arctica JP610.</title>
        <authorList>
            <consortium name="The Broad Institute Genome Sequencing Platform"/>
            <person name="Russ C."/>
            <person name="Cuomo C."/>
            <person name="Young S.K."/>
            <person name="Zeng Q."/>
            <person name="Gargeya S."/>
            <person name="Alvarado L."/>
            <person name="Berlin A."/>
            <person name="Chapman S.B."/>
            <person name="Chen Z."/>
            <person name="Freedman E."/>
            <person name="Gellesch M."/>
            <person name="Goldberg J."/>
            <person name="Griggs A."/>
            <person name="Gujja S."/>
            <person name="Heilman E."/>
            <person name="Heiman D."/>
            <person name="Howarth C."/>
            <person name="Mehta T."/>
            <person name="Neiman D."/>
            <person name="Pearson M."/>
            <person name="Roberts A."/>
            <person name="Saif S."/>
            <person name="Shea T."/>
            <person name="Shenoy N."/>
            <person name="Sisk P."/>
            <person name="Stolte C."/>
            <person name="Sykes S."/>
            <person name="White J."/>
            <person name="Yandava C."/>
            <person name="Burger G."/>
            <person name="Gray M.W."/>
            <person name="Holland P.W.H."/>
            <person name="King N."/>
            <person name="Lang F.B.F."/>
            <person name="Roger A.J."/>
            <person name="Ruiz-Trillo I."/>
            <person name="Haas B."/>
            <person name="Nusbaum C."/>
            <person name="Birren B."/>
        </authorList>
    </citation>
    <scope>NUCLEOTIDE SEQUENCE [LARGE SCALE GENOMIC DNA]</scope>
    <source>
        <strain evidence="5 6">JP610</strain>
    </source>
</reference>
<dbReference type="InterPro" id="IPR002401">
    <property type="entry name" value="Cyt_P450_E_grp-I"/>
</dbReference>
<dbReference type="InterPro" id="IPR050121">
    <property type="entry name" value="Cytochrome_P450_monoxygenase"/>
</dbReference>
<dbReference type="PRINTS" id="PR00463">
    <property type="entry name" value="EP450I"/>
</dbReference>
<dbReference type="InterPro" id="IPR036396">
    <property type="entry name" value="Cyt_P450_sf"/>
</dbReference>
<evidence type="ECO:0000256" key="1">
    <source>
        <dbReference type="ARBA" id="ARBA00001971"/>
    </source>
</evidence>
<dbReference type="OrthoDB" id="1470350at2759"/>
<proteinExistence type="inferred from homology"/>
<dbReference type="GO" id="GO:0020037">
    <property type="term" value="F:heme binding"/>
    <property type="evidence" value="ECO:0007669"/>
    <property type="project" value="InterPro"/>
</dbReference>
<dbReference type="GO" id="GO:0005506">
    <property type="term" value="F:iron ion binding"/>
    <property type="evidence" value="ECO:0007669"/>
    <property type="project" value="InterPro"/>
</dbReference>
<evidence type="ECO:0000313" key="6">
    <source>
        <dbReference type="Proteomes" id="UP000054560"/>
    </source>
</evidence>
<evidence type="ECO:0000256" key="2">
    <source>
        <dbReference type="ARBA" id="ARBA00010617"/>
    </source>
</evidence>
<dbReference type="InterPro" id="IPR017972">
    <property type="entry name" value="Cyt_P450_CS"/>
</dbReference>
<dbReference type="STRING" id="667725.A0A0L0FNT8"/>
<sequence>MMLLAFDIICDVGFSADTHSMKRHRKSLQQCVRVDSENSAENVNWFETMEAIISTTGLDIRNILPFWMQQHLVKRAATAVFIKQRSKLYKLVDDIIKVKRASAEKGDKNAKADLMSFLIAGDGSVDGLTDNELRSNVITFIVAGHETTAVSLAWCFYSLAKEQSVQARLRDEIRVALSSKTGERLTYTEIEGMEYLNCVTKEILRLYPAAALVPRESINADVLGGYQIPPNTTIMLAPWVTHRSGDWDQPLKFIPERWIGWSGPSGVKRLSYMPFSSGPKMCIGHRLATLEMKCALIDAVNKFELKLLPGFVVKEKLRVTLRPEPSMTLLVSEIP</sequence>
<keyword evidence="4" id="KW-0503">Monooxygenase</keyword>
<keyword evidence="3 4" id="KW-0349">Heme</keyword>
<name>A0A0L0FNT8_9EUKA</name>
<dbReference type="InterPro" id="IPR001128">
    <property type="entry name" value="Cyt_P450"/>
</dbReference>
<comment type="similarity">
    <text evidence="2 4">Belongs to the cytochrome P450 family.</text>
</comment>
<dbReference type="GeneID" id="25909578"/>
<dbReference type="GO" id="GO:0016705">
    <property type="term" value="F:oxidoreductase activity, acting on paired donors, with incorporation or reduction of molecular oxygen"/>
    <property type="evidence" value="ECO:0007669"/>
    <property type="project" value="InterPro"/>
</dbReference>
<dbReference type="Gene3D" id="1.10.630.10">
    <property type="entry name" value="Cytochrome P450"/>
    <property type="match status" value="1"/>
</dbReference>
<dbReference type="Pfam" id="PF00067">
    <property type="entry name" value="p450"/>
    <property type="match status" value="1"/>
</dbReference>
<keyword evidence="6" id="KW-1185">Reference proteome</keyword>
<dbReference type="SUPFAM" id="SSF48264">
    <property type="entry name" value="Cytochrome P450"/>
    <property type="match status" value="1"/>
</dbReference>
<dbReference type="EMBL" id="KQ242478">
    <property type="protein sequence ID" value="KNC78500.1"/>
    <property type="molecule type" value="Genomic_DNA"/>
</dbReference>
<keyword evidence="4" id="KW-0560">Oxidoreductase</keyword>
<keyword evidence="3 4" id="KW-0408">Iron</keyword>
<evidence type="ECO:0000256" key="3">
    <source>
        <dbReference type="PIRSR" id="PIRSR602401-1"/>
    </source>
</evidence>
<dbReference type="RefSeq" id="XP_014152402.1">
    <property type="nucleotide sequence ID" value="XM_014296927.1"/>
</dbReference>
<dbReference type="PANTHER" id="PTHR24305:SF166">
    <property type="entry name" value="CYTOCHROME P450 12A4, MITOCHONDRIAL-RELATED"/>
    <property type="match status" value="1"/>
</dbReference>
<organism evidence="5 6">
    <name type="scientific">Sphaeroforma arctica JP610</name>
    <dbReference type="NCBI Taxonomy" id="667725"/>
    <lineage>
        <taxon>Eukaryota</taxon>
        <taxon>Ichthyosporea</taxon>
        <taxon>Ichthyophonida</taxon>
        <taxon>Sphaeroforma</taxon>
    </lineage>
</organism>
<evidence type="ECO:0000313" key="5">
    <source>
        <dbReference type="EMBL" id="KNC78500.1"/>
    </source>
</evidence>
<dbReference type="PANTHER" id="PTHR24305">
    <property type="entry name" value="CYTOCHROME P450"/>
    <property type="match status" value="1"/>
</dbReference>